<organism evidence="1 2">
    <name type="scientific">Candidatus Nomurabacteria bacterium GW2011_GWB1_37_5</name>
    <dbReference type="NCBI Taxonomy" id="1618742"/>
    <lineage>
        <taxon>Bacteria</taxon>
        <taxon>Candidatus Nomuraibacteriota</taxon>
    </lineage>
</organism>
<comment type="caution">
    <text evidence="1">The sequence shown here is derived from an EMBL/GenBank/DDBJ whole genome shotgun (WGS) entry which is preliminary data.</text>
</comment>
<dbReference type="AlphaFoldDB" id="A0A0G0GT28"/>
<dbReference type="Proteomes" id="UP000033876">
    <property type="component" value="Unassembled WGS sequence"/>
</dbReference>
<evidence type="ECO:0000313" key="2">
    <source>
        <dbReference type="Proteomes" id="UP000033876"/>
    </source>
</evidence>
<protein>
    <submittedName>
        <fullName evidence="1">Uncharacterized protein</fullName>
    </submittedName>
</protein>
<gene>
    <name evidence="1" type="ORF">US50_C0057G0003</name>
</gene>
<reference evidence="1 2" key="1">
    <citation type="journal article" date="2015" name="Nature">
        <title>rRNA introns, odd ribosomes, and small enigmatic genomes across a large radiation of phyla.</title>
        <authorList>
            <person name="Brown C.T."/>
            <person name="Hug L.A."/>
            <person name="Thomas B.C."/>
            <person name="Sharon I."/>
            <person name="Castelle C.J."/>
            <person name="Singh A."/>
            <person name="Wilkins M.J."/>
            <person name="Williams K.H."/>
            <person name="Banfield J.F."/>
        </authorList>
    </citation>
    <scope>NUCLEOTIDE SEQUENCE [LARGE SCALE GENOMIC DNA]</scope>
</reference>
<evidence type="ECO:0000313" key="1">
    <source>
        <dbReference type="EMBL" id="KKQ34213.1"/>
    </source>
</evidence>
<proteinExistence type="predicted"/>
<sequence length="109" mass="13043">MAKLFYDHLILLDEILMEIDILDLPVHKKTKGKKIIDEIVHHKVLIYILDYLPKVHHREFLERLYQNPADLAHLTFLQEKTERDIQMDLVVLGKKIKKEILAEIKKHKK</sequence>
<accession>A0A0G0GT28</accession>
<dbReference type="EMBL" id="LBTF01000057">
    <property type="protein sequence ID" value="KKQ34213.1"/>
    <property type="molecule type" value="Genomic_DNA"/>
</dbReference>
<name>A0A0G0GT28_9BACT</name>